<proteinExistence type="predicted"/>
<evidence type="ECO:0000313" key="1">
    <source>
        <dbReference type="EMBL" id="RCX26385.1"/>
    </source>
</evidence>
<comment type="caution">
    <text evidence="1">The sequence shown here is derived from an EMBL/GenBank/DDBJ whole genome shotgun (WGS) entry which is preliminary data.</text>
</comment>
<protein>
    <submittedName>
        <fullName evidence="1">Uncharacterized protein</fullName>
    </submittedName>
</protein>
<name>A0A369BZL8_9GAMM</name>
<reference evidence="1 2" key="1">
    <citation type="submission" date="2018-07" db="EMBL/GenBank/DDBJ databases">
        <title>Genomic Encyclopedia of Type Strains, Phase IV (KMG-IV): sequencing the most valuable type-strain genomes for metagenomic binning, comparative biology and taxonomic classification.</title>
        <authorList>
            <person name="Goeker M."/>
        </authorList>
    </citation>
    <scope>NUCLEOTIDE SEQUENCE [LARGE SCALE GENOMIC DNA]</scope>
    <source>
        <strain evidence="1 2">DSM 26407</strain>
    </source>
</reference>
<gene>
    <name evidence="1" type="ORF">DFQ59_11095</name>
</gene>
<dbReference type="OrthoDB" id="5740990at2"/>
<dbReference type="Proteomes" id="UP000252707">
    <property type="component" value="Unassembled WGS sequence"/>
</dbReference>
<dbReference type="AlphaFoldDB" id="A0A369BZL8"/>
<keyword evidence="2" id="KW-1185">Reference proteome</keyword>
<accession>A0A369BZL8</accession>
<sequence length="90" mass="10070">MKIKIDLEATPQELRTFFGLPDVEPLQRELMDQIRERMLSGMEGFDPATLMKPFLPPHLQSMEALQKSFWDAFSAGMGQQGGKKAGGGEE</sequence>
<dbReference type="RefSeq" id="WP_114280800.1">
    <property type="nucleotide sequence ID" value="NZ_QPJY01000010.1"/>
</dbReference>
<dbReference type="InterPro" id="IPR045502">
    <property type="entry name" value="DUF6489"/>
</dbReference>
<evidence type="ECO:0000313" key="2">
    <source>
        <dbReference type="Proteomes" id="UP000252707"/>
    </source>
</evidence>
<dbReference type="Pfam" id="PF20099">
    <property type="entry name" value="DUF6489"/>
    <property type="match status" value="1"/>
</dbReference>
<organism evidence="1 2">
    <name type="scientific">Thioalbus denitrificans</name>
    <dbReference type="NCBI Taxonomy" id="547122"/>
    <lineage>
        <taxon>Bacteria</taxon>
        <taxon>Pseudomonadati</taxon>
        <taxon>Pseudomonadota</taxon>
        <taxon>Gammaproteobacteria</taxon>
        <taxon>Chromatiales</taxon>
        <taxon>Ectothiorhodospiraceae</taxon>
        <taxon>Thioalbus</taxon>
    </lineage>
</organism>
<dbReference type="EMBL" id="QPJY01000010">
    <property type="protein sequence ID" value="RCX26385.1"/>
    <property type="molecule type" value="Genomic_DNA"/>
</dbReference>